<evidence type="ECO:0000313" key="2">
    <source>
        <dbReference type="EMBL" id="CUN96322.1"/>
    </source>
</evidence>
<accession>A0A174B5V8</accession>
<reference evidence="7 8" key="2">
    <citation type="submission" date="2018-08" db="EMBL/GenBank/DDBJ databases">
        <title>A genome reference for cultivated species of the human gut microbiota.</title>
        <authorList>
            <person name="Zou Y."/>
            <person name="Xue W."/>
            <person name="Luo G."/>
        </authorList>
    </citation>
    <scope>NUCLEOTIDE SEQUENCE [LARGE SCALE GENOMIC DNA]</scope>
    <source>
        <strain evidence="4 8">AM48-23BH</strain>
        <strain evidence="3 7">TM10-1AC</strain>
    </source>
</reference>
<name>A0A174B5V8_9FIRM</name>
<dbReference type="Proteomes" id="UP000095390">
    <property type="component" value="Unassembled WGS sequence"/>
</dbReference>
<dbReference type="InterPro" id="IPR011990">
    <property type="entry name" value="TPR-like_helical_dom_sf"/>
</dbReference>
<evidence type="ECO:0008006" key="9">
    <source>
        <dbReference type="Google" id="ProtNLM"/>
    </source>
</evidence>
<dbReference type="EMBL" id="QSEP01000029">
    <property type="protein sequence ID" value="RGZ83391.1"/>
    <property type="molecule type" value="Genomic_DNA"/>
</dbReference>
<gene>
    <name evidence="4" type="ORF">DW972_06410</name>
    <name evidence="3" type="ORF">DXD91_05060</name>
    <name evidence="2" type="ORF">ERS852450_00924</name>
    <name evidence="1" type="ORF">ERS852578_00952</name>
</gene>
<evidence type="ECO:0000313" key="1">
    <source>
        <dbReference type="EMBL" id="CUM89819.1"/>
    </source>
</evidence>
<organism evidence="2 6">
    <name type="scientific">Anaerobutyricum hallii</name>
    <dbReference type="NCBI Taxonomy" id="39488"/>
    <lineage>
        <taxon>Bacteria</taxon>
        <taxon>Bacillati</taxon>
        <taxon>Bacillota</taxon>
        <taxon>Clostridia</taxon>
        <taxon>Lachnospirales</taxon>
        <taxon>Lachnospiraceae</taxon>
        <taxon>Anaerobutyricum</taxon>
    </lineage>
</organism>
<dbReference type="Gene3D" id="1.25.40.10">
    <property type="entry name" value="Tetratricopeptide repeat domain"/>
    <property type="match status" value="1"/>
</dbReference>
<dbReference type="GeneID" id="75049244"/>
<evidence type="ECO:0000313" key="3">
    <source>
        <dbReference type="EMBL" id="RGI90233.1"/>
    </source>
</evidence>
<dbReference type="OrthoDB" id="1895216at2"/>
<protein>
    <recommendedName>
        <fullName evidence="9">Tetratricopeptide repeat protein</fullName>
    </recommendedName>
</protein>
<dbReference type="Proteomes" id="UP000286561">
    <property type="component" value="Unassembled WGS sequence"/>
</dbReference>
<dbReference type="EMBL" id="CYZL01000006">
    <property type="protein sequence ID" value="CUN96322.1"/>
    <property type="molecule type" value="Genomic_DNA"/>
</dbReference>
<sequence length="276" mass="32368">MRESLICIGKIGEKGYYFEDTGIQIFSYEELCYYMSQHMICYIHTLPGEDLLAYIRDELDLDKLSKQLSKLLDPEKDQMKYFAALFREGHYFNEDEIRDILDEYRGLMNAPVYLQKKWMGDLLTSSGRASRAIRYYQEALGQKEIKEEEVGRLYHNMGVAEAKLFRFENAKINFIKAYQYTGEESSLFYYYCIMALADGIEAAGEELKTFEDSDFLLDAFEEQFAAFEEDFAYSAMAEKYRKIVFLDENGKPEEALAKKQRLVSALKKDFRKEIDI</sequence>
<proteinExistence type="predicted"/>
<evidence type="ECO:0000313" key="5">
    <source>
        <dbReference type="Proteomes" id="UP000095390"/>
    </source>
</evidence>
<dbReference type="SUPFAM" id="SSF48452">
    <property type="entry name" value="TPR-like"/>
    <property type="match status" value="1"/>
</dbReference>
<evidence type="ECO:0000313" key="6">
    <source>
        <dbReference type="Proteomes" id="UP000095679"/>
    </source>
</evidence>
<dbReference type="AlphaFoldDB" id="A0A174B5V8"/>
<evidence type="ECO:0000313" key="7">
    <source>
        <dbReference type="Proteomes" id="UP000262524"/>
    </source>
</evidence>
<dbReference type="EMBL" id="QSOE01000021">
    <property type="protein sequence ID" value="RGI90233.1"/>
    <property type="molecule type" value="Genomic_DNA"/>
</dbReference>
<dbReference type="Proteomes" id="UP000095679">
    <property type="component" value="Unassembled WGS sequence"/>
</dbReference>
<dbReference type="Proteomes" id="UP000262524">
    <property type="component" value="Unassembled WGS sequence"/>
</dbReference>
<dbReference type="EMBL" id="CYYC01000008">
    <property type="protein sequence ID" value="CUM89819.1"/>
    <property type="molecule type" value="Genomic_DNA"/>
</dbReference>
<dbReference type="RefSeq" id="WP_005345456.1">
    <property type="nucleotide sequence ID" value="NZ_BLYK01000063.1"/>
</dbReference>
<evidence type="ECO:0000313" key="8">
    <source>
        <dbReference type="Proteomes" id="UP000286561"/>
    </source>
</evidence>
<reference evidence="5 6" key="1">
    <citation type="submission" date="2015-09" db="EMBL/GenBank/DDBJ databases">
        <authorList>
            <consortium name="Pathogen Informatics"/>
        </authorList>
    </citation>
    <scope>NUCLEOTIDE SEQUENCE [LARGE SCALE GENOMIC DNA]</scope>
    <source>
        <strain evidence="2 6">2789STDY5834835</strain>
        <strain evidence="1 5">2789STDY5834966</strain>
    </source>
</reference>
<evidence type="ECO:0000313" key="4">
    <source>
        <dbReference type="EMBL" id="RGZ83391.1"/>
    </source>
</evidence>